<gene>
    <name evidence="1" type="ORF">JZM60_07020</name>
</gene>
<evidence type="ECO:0000313" key="2">
    <source>
        <dbReference type="Proteomes" id="UP000663651"/>
    </source>
</evidence>
<evidence type="ECO:0000313" key="1">
    <source>
        <dbReference type="EMBL" id="QSV47008.1"/>
    </source>
</evidence>
<reference evidence="1 2" key="1">
    <citation type="submission" date="2021-03" db="EMBL/GenBank/DDBJ databases">
        <title>Geobacter metallireducens gen. nov. sp. nov., a microorganism capable of coupling the complete oxidation of organic compounds to the reduction of iron and other metals.</title>
        <authorList>
            <person name="Li Y."/>
        </authorList>
    </citation>
    <scope>NUCLEOTIDE SEQUENCE [LARGE SCALE GENOMIC DNA]</scope>
    <source>
        <strain evidence="1 2">Jerry-YX</strain>
    </source>
</reference>
<name>A0ABX7Q6D5_9BACT</name>
<dbReference type="EMBL" id="CP071382">
    <property type="protein sequence ID" value="QSV47008.1"/>
    <property type="molecule type" value="Genomic_DNA"/>
</dbReference>
<organism evidence="1 2">
    <name type="scientific">Geobacter benzoatilyticus</name>
    <dbReference type="NCBI Taxonomy" id="2815309"/>
    <lineage>
        <taxon>Bacteria</taxon>
        <taxon>Pseudomonadati</taxon>
        <taxon>Thermodesulfobacteriota</taxon>
        <taxon>Desulfuromonadia</taxon>
        <taxon>Geobacterales</taxon>
        <taxon>Geobacteraceae</taxon>
        <taxon>Geobacter</taxon>
    </lineage>
</organism>
<accession>A0ABX7Q6D5</accession>
<evidence type="ECO:0008006" key="3">
    <source>
        <dbReference type="Google" id="ProtNLM"/>
    </source>
</evidence>
<sequence>MGQVHGMTSSMVWSRRIALVMLLLVGGMLAGCAASRSAVTGKFDRPAEKNVGAEKVSAFFLFRHLEQQHGFDSIPKLKAQGVKDFDNLFRDALGEISNVSPYVTFTESPADVNNPKRREELDGFRRTHDYTLDIDFFEESSFAEQCLSGTVSLLSLTLVPMPYTWDYTITATLSDRSGKTLRTYQRKATLKNWTQAVLIFAYPFHPLEGKREEIYSESLHDIFRQIEAERVLKK</sequence>
<dbReference type="RefSeq" id="WP_207164840.1">
    <property type="nucleotide sequence ID" value="NZ_CP071382.1"/>
</dbReference>
<protein>
    <recommendedName>
        <fullName evidence="3">Lipoprotein</fullName>
    </recommendedName>
</protein>
<keyword evidence="2" id="KW-1185">Reference proteome</keyword>
<dbReference type="Proteomes" id="UP000663651">
    <property type="component" value="Chromosome"/>
</dbReference>
<proteinExistence type="predicted"/>